<keyword evidence="4 5" id="KW-0694">RNA-binding</keyword>
<dbReference type="InterPro" id="IPR039171">
    <property type="entry name" value="Cwc2/Slt11"/>
</dbReference>
<protein>
    <recommendedName>
        <fullName evidence="7">RRM domain-containing protein</fullName>
    </recommendedName>
</protein>
<dbReference type="GO" id="GO:0000974">
    <property type="term" value="C:Prp19 complex"/>
    <property type="evidence" value="ECO:0007669"/>
    <property type="project" value="TreeGrafter"/>
</dbReference>
<proteinExistence type="predicted"/>
<evidence type="ECO:0000313" key="8">
    <source>
        <dbReference type="EMBL" id="CAE5962272.1"/>
    </source>
</evidence>
<evidence type="ECO:0000256" key="1">
    <source>
        <dbReference type="ARBA" id="ARBA00022723"/>
    </source>
</evidence>
<evidence type="ECO:0000256" key="6">
    <source>
        <dbReference type="SAM" id="MobiDB-lite"/>
    </source>
</evidence>
<evidence type="ECO:0000256" key="5">
    <source>
        <dbReference type="PROSITE-ProRule" id="PRU00176"/>
    </source>
</evidence>
<dbReference type="Gene3D" id="3.30.70.330">
    <property type="match status" value="1"/>
</dbReference>
<evidence type="ECO:0000256" key="4">
    <source>
        <dbReference type="ARBA" id="ARBA00022884"/>
    </source>
</evidence>
<dbReference type="PANTHER" id="PTHR14089:SF6">
    <property type="entry name" value="PRE-MRNA-SPLICING FACTOR RBM22"/>
    <property type="match status" value="1"/>
</dbReference>
<name>A0A8S1ZSP4_ARAAE</name>
<evidence type="ECO:0000313" key="9">
    <source>
        <dbReference type="Proteomes" id="UP000682877"/>
    </source>
</evidence>
<evidence type="ECO:0000256" key="3">
    <source>
        <dbReference type="ARBA" id="ARBA00022833"/>
    </source>
</evidence>
<dbReference type="GO" id="GO:0017070">
    <property type="term" value="F:U6 snRNA binding"/>
    <property type="evidence" value="ECO:0007669"/>
    <property type="project" value="TreeGrafter"/>
</dbReference>
<dbReference type="SUPFAM" id="SSF54928">
    <property type="entry name" value="RNA-binding domain, RBD"/>
    <property type="match status" value="1"/>
</dbReference>
<dbReference type="GO" id="GO:0036002">
    <property type="term" value="F:pre-mRNA binding"/>
    <property type="evidence" value="ECO:0007669"/>
    <property type="project" value="TreeGrafter"/>
</dbReference>
<evidence type="ECO:0000259" key="7">
    <source>
        <dbReference type="PROSITE" id="PS50102"/>
    </source>
</evidence>
<keyword evidence="1" id="KW-0479">Metal-binding</keyword>
<gene>
    <name evidence="8" type="ORF">AARE701A_LOCUS4046</name>
</gene>
<dbReference type="GO" id="GO:0008270">
    <property type="term" value="F:zinc ion binding"/>
    <property type="evidence" value="ECO:0007669"/>
    <property type="project" value="UniProtKB-KW"/>
</dbReference>
<feature type="region of interest" description="Disordered" evidence="6">
    <location>
        <begin position="225"/>
        <end position="255"/>
    </location>
</feature>
<dbReference type="PANTHER" id="PTHR14089">
    <property type="entry name" value="PRE-MRNA-SPLICING FACTOR RBM22"/>
    <property type="match status" value="1"/>
</dbReference>
<dbReference type="Proteomes" id="UP000682877">
    <property type="component" value="Chromosome 2"/>
</dbReference>
<dbReference type="SMART" id="SM00360">
    <property type="entry name" value="RRM"/>
    <property type="match status" value="1"/>
</dbReference>
<dbReference type="GO" id="GO:0071007">
    <property type="term" value="C:U2-type catalytic step 2 spliceosome"/>
    <property type="evidence" value="ECO:0007669"/>
    <property type="project" value="TreeGrafter"/>
</dbReference>
<dbReference type="PROSITE" id="PS50102">
    <property type="entry name" value="RRM"/>
    <property type="match status" value="1"/>
</dbReference>
<dbReference type="Pfam" id="PF00076">
    <property type="entry name" value="RRM_1"/>
    <property type="match status" value="1"/>
</dbReference>
<sequence length="255" mass="28700">MDHRDLRYRQAIGFVVDDESDSIQRTTPNLTLQISKSEHDWADDRHSTLEVQHLAGVIATLEPPEDKSIKTLVVCGFNSRILEQTILDKFSAYGVIKSIRFFARERRALVTYTDREGAEKATQGLSKWLLINGQRLKLAWGRPQDNEPDQDSLNQQGTVADSGLLSQQQNRPSAMDLGAVISAQEVGGSSTSETKEASSSNIPIICAWCVFNNDRWTREMEHACNEASSSSYERPPQMPLPSEDEYRTSLRRSKI</sequence>
<keyword evidence="9" id="KW-1185">Reference proteome</keyword>
<dbReference type="GO" id="GO:0071006">
    <property type="term" value="C:U2-type catalytic step 1 spliceosome"/>
    <property type="evidence" value="ECO:0007669"/>
    <property type="project" value="TreeGrafter"/>
</dbReference>
<dbReference type="InterPro" id="IPR012677">
    <property type="entry name" value="Nucleotide-bd_a/b_plait_sf"/>
</dbReference>
<evidence type="ECO:0000256" key="2">
    <source>
        <dbReference type="ARBA" id="ARBA00022771"/>
    </source>
</evidence>
<dbReference type="EMBL" id="LR999452">
    <property type="protein sequence ID" value="CAE5962272.1"/>
    <property type="molecule type" value="Genomic_DNA"/>
</dbReference>
<feature type="domain" description="RRM" evidence="7">
    <location>
        <begin position="70"/>
        <end position="143"/>
    </location>
</feature>
<dbReference type="FunFam" id="3.30.70.330:FF:000476">
    <property type="entry name" value="Zinc finger CCCH domain-containing protein 4"/>
    <property type="match status" value="1"/>
</dbReference>
<accession>A0A8S1ZSP4</accession>
<reference evidence="8" key="1">
    <citation type="submission" date="2021-01" db="EMBL/GenBank/DDBJ databases">
        <authorList>
            <person name="Bezrukov I."/>
        </authorList>
    </citation>
    <scope>NUCLEOTIDE SEQUENCE</scope>
</reference>
<keyword evidence="3" id="KW-0862">Zinc</keyword>
<dbReference type="AlphaFoldDB" id="A0A8S1ZSP4"/>
<organism evidence="8 9">
    <name type="scientific">Arabidopsis arenosa</name>
    <name type="common">Sand rock-cress</name>
    <name type="synonym">Cardaminopsis arenosa</name>
    <dbReference type="NCBI Taxonomy" id="38785"/>
    <lineage>
        <taxon>Eukaryota</taxon>
        <taxon>Viridiplantae</taxon>
        <taxon>Streptophyta</taxon>
        <taxon>Embryophyta</taxon>
        <taxon>Tracheophyta</taxon>
        <taxon>Spermatophyta</taxon>
        <taxon>Magnoliopsida</taxon>
        <taxon>eudicotyledons</taxon>
        <taxon>Gunneridae</taxon>
        <taxon>Pentapetalae</taxon>
        <taxon>rosids</taxon>
        <taxon>malvids</taxon>
        <taxon>Brassicales</taxon>
        <taxon>Brassicaceae</taxon>
        <taxon>Camelineae</taxon>
        <taxon>Arabidopsis</taxon>
    </lineage>
</organism>
<dbReference type="InterPro" id="IPR035979">
    <property type="entry name" value="RBD_domain_sf"/>
</dbReference>
<dbReference type="InterPro" id="IPR000504">
    <property type="entry name" value="RRM_dom"/>
</dbReference>
<keyword evidence="2" id="KW-0863">Zinc-finger</keyword>